<feature type="compositionally biased region" description="Basic and acidic residues" evidence="2">
    <location>
        <begin position="891"/>
        <end position="905"/>
    </location>
</feature>
<feature type="region of interest" description="Disordered" evidence="2">
    <location>
        <begin position="426"/>
        <end position="462"/>
    </location>
</feature>
<feature type="compositionally biased region" description="Low complexity" evidence="2">
    <location>
        <begin position="123"/>
        <end position="134"/>
    </location>
</feature>
<feature type="compositionally biased region" description="Polar residues" evidence="2">
    <location>
        <begin position="1364"/>
        <end position="1379"/>
    </location>
</feature>
<dbReference type="InterPro" id="IPR000253">
    <property type="entry name" value="FHA_dom"/>
</dbReference>
<evidence type="ECO:0000313" key="4">
    <source>
        <dbReference type="EMBL" id="KAF5324127.1"/>
    </source>
</evidence>
<feature type="compositionally biased region" description="Low complexity" evidence="2">
    <location>
        <begin position="1246"/>
        <end position="1256"/>
    </location>
</feature>
<comment type="caution">
    <text evidence="4">The sequence shown here is derived from an EMBL/GenBank/DDBJ whole genome shotgun (WGS) entry which is preliminary data.</text>
</comment>
<feature type="compositionally biased region" description="Gly residues" evidence="2">
    <location>
        <begin position="310"/>
        <end position="326"/>
    </location>
</feature>
<dbReference type="PANTHER" id="PTHR15715:SF37">
    <property type="entry name" value="LD47843P"/>
    <property type="match status" value="1"/>
</dbReference>
<feature type="compositionally biased region" description="Low complexity" evidence="2">
    <location>
        <begin position="1187"/>
        <end position="1200"/>
    </location>
</feature>
<gene>
    <name evidence="4" type="ORF">D9619_011079</name>
</gene>
<feature type="compositionally biased region" description="Gly residues" evidence="2">
    <location>
        <begin position="135"/>
        <end position="149"/>
    </location>
</feature>
<proteinExistence type="predicted"/>
<feature type="compositionally biased region" description="Basic and acidic residues" evidence="2">
    <location>
        <begin position="836"/>
        <end position="847"/>
    </location>
</feature>
<feature type="region of interest" description="Disordered" evidence="2">
    <location>
        <begin position="123"/>
        <end position="154"/>
    </location>
</feature>
<organism evidence="4 5">
    <name type="scientific">Psilocybe cf. subviscida</name>
    <dbReference type="NCBI Taxonomy" id="2480587"/>
    <lineage>
        <taxon>Eukaryota</taxon>
        <taxon>Fungi</taxon>
        <taxon>Dikarya</taxon>
        <taxon>Basidiomycota</taxon>
        <taxon>Agaricomycotina</taxon>
        <taxon>Agaricomycetes</taxon>
        <taxon>Agaricomycetidae</taxon>
        <taxon>Agaricales</taxon>
        <taxon>Agaricineae</taxon>
        <taxon>Strophariaceae</taxon>
        <taxon>Psilocybe</taxon>
    </lineage>
</organism>
<dbReference type="Pfam" id="PF00498">
    <property type="entry name" value="FHA"/>
    <property type="match status" value="1"/>
</dbReference>
<dbReference type="GO" id="GO:0005737">
    <property type="term" value="C:cytoplasm"/>
    <property type="evidence" value="ECO:0007669"/>
    <property type="project" value="TreeGrafter"/>
</dbReference>
<keyword evidence="1" id="KW-0175">Coiled coil</keyword>
<feature type="compositionally biased region" description="Basic and acidic residues" evidence="2">
    <location>
        <begin position="912"/>
        <end position="921"/>
    </location>
</feature>
<feature type="compositionally biased region" description="Acidic residues" evidence="2">
    <location>
        <begin position="927"/>
        <end position="936"/>
    </location>
</feature>
<dbReference type="PANTHER" id="PTHR15715">
    <property type="entry name" value="CENTROSOMAL PROTEIN OF 170 KDA"/>
    <property type="match status" value="1"/>
</dbReference>
<feature type="region of interest" description="Disordered" evidence="2">
    <location>
        <begin position="1187"/>
        <end position="1286"/>
    </location>
</feature>
<feature type="compositionally biased region" description="Low complexity" evidence="2">
    <location>
        <begin position="432"/>
        <end position="449"/>
    </location>
</feature>
<feature type="compositionally biased region" description="Basic residues" evidence="2">
    <location>
        <begin position="1236"/>
        <end position="1245"/>
    </location>
</feature>
<dbReference type="OrthoDB" id="3070469at2759"/>
<evidence type="ECO:0000256" key="2">
    <source>
        <dbReference type="SAM" id="MobiDB-lite"/>
    </source>
</evidence>
<accession>A0A8H5BL39</accession>
<feature type="compositionally biased region" description="Low complexity" evidence="2">
    <location>
        <begin position="367"/>
        <end position="378"/>
    </location>
</feature>
<name>A0A8H5BL39_9AGAR</name>
<feature type="compositionally biased region" description="Acidic residues" evidence="2">
    <location>
        <begin position="783"/>
        <end position="804"/>
    </location>
</feature>
<feature type="region of interest" description="Disordered" evidence="2">
    <location>
        <begin position="285"/>
        <end position="384"/>
    </location>
</feature>
<dbReference type="InterPro" id="IPR008984">
    <property type="entry name" value="SMAD_FHA_dom_sf"/>
</dbReference>
<dbReference type="EMBL" id="JAACJJ010000016">
    <property type="protein sequence ID" value="KAF5324127.1"/>
    <property type="molecule type" value="Genomic_DNA"/>
</dbReference>
<dbReference type="SUPFAM" id="SSF49879">
    <property type="entry name" value="SMAD/FHA domain"/>
    <property type="match status" value="1"/>
</dbReference>
<dbReference type="Gene3D" id="2.60.200.20">
    <property type="match status" value="1"/>
</dbReference>
<dbReference type="InterPro" id="IPR051176">
    <property type="entry name" value="Cent_Immune-Sig_Mod"/>
</dbReference>
<feature type="compositionally biased region" description="Low complexity" evidence="2">
    <location>
        <begin position="339"/>
        <end position="359"/>
    </location>
</feature>
<feature type="compositionally biased region" description="Pro residues" evidence="2">
    <location>
        <begin position="608"/>
        <end position="618"/>
    </location>
</feature>
<feature type="compositionally biased region" description="Basic residues" evidence="2">
    <location>
        <begin position="53"/>
        <end position="64"/>
    </location>
</feature>
<feature type="compositionally biased region" description="Low complexity" evidence="2">
    <location>
        <begin position="285"/>
        <end position="309"/>
    </location>
</feature>
<feature type="compositionally biased region" description="Basic and acidic residues" evidence="2">
    <location>
        <begin position="937"/>
        <end position="946"/>
    </location>
</feature>
<evidence type="ECO:0000256" key="1">
    <source>
        <dbReference type="SAM" id="Coils"/>
    </source>
</evidence>
<evidence type="ECO:0000259" key="3">
    <source>
        <dbReference type="PROSITE" id="PS50006"/>
    </source>
</evidence>
<feature type="domain" description="FHA" evidence="3">
    <location>
        <begin position="165"/>
        <end position="221"/>
    </location>
</feature>
<feature type="region of interest" description="Disordered" evidence="2">
    <location>
        <begin position="1124"/>
        <end position="1167"/>
    </location>
</feature>
<keyword evidence="5" id="KW-1185">Reference proteome</keyword>
<feature type="region of interest" description="Disordered" evidence="2">
    <location>
        <begin position="751"/>
        <end position="851"/>
    </location>
</feature>
<dbReference type="Proteomes" id="UP000567179">
    <property type="component" value="Unassembled WGS sequence"/>
</dbReference>
<feature type="region of interest" description="Disordered" evidence="2">
    <location>
        <begin position="1355"/>
        <end position="1383"/>
    </location>
</feature>
<feature type="region of interest" description="Disordered" evidence="2">
    <location>
        <begin position="34"/>
        <end position="72"/>
    </location>
</feature>
<sequence>MCTVCWLVLAVVTGFPPTVIIVIHSPFPILPPPASLLRSPRGRRSRPREPRHTSTHRSLNHSRRKDSSKDLRLADRHAYAYEQEARRTSTSRSLTAASLGGLAPHNATVPALYLYPLNYLSPSSSASPSSSGGPSAAGGPNGVANGGSGSDTWAPKHIALTNVHTKIGRQTSSKTAPGERNGYFDSKVLSRQHAEVWEEGGKIFIKDVKSSNGTFINGERLSSEGHESEPFELKSDDIVEFGIDIVGEDNKTIIHHKVAARVVCVFTEQDAAVAARAEQHAMALHLQQQQQLGHGHPHQQQHQQHQNLLGHGGPMGGYGGQGGGMAGMQREGSMNMSMHQQHLAHLAQQAAQGQSPSGQHPNGVHSQQGQQPQQIQPGLNGVNGLHGAGGINGMVAGGPQAQAAAAAAARRNAAMGGLGGLGGLGGMGGPSGSSTSPNSSLSSGAPSGAVNGAPTSNAVGARPGKGGLSFDVILSRLQGEVQKSRETGLELAGVGGTLGEVGGVLTGGGSELLFVRRDGPFFFAFSCVARLRCEEMAPFFVELTKMTRRRGASRGYRLCFCVSCSALDARRSRDEICGMAEKFTTHARRSMPRGQNFSANHLPNYPAHLPPVRPPPAGEVPAVPASKDKPLVPTAPSSTDDLSKLSVTDASAASEAASTAAEKTSTEASIDAPQVLISTLQSQLTETQSALAAHLDKVRALEGVLAEQAALRREVGMLRVLVEGGAGSSAKDAKRTPAEQVQDALQEVSLEERSHEHEHDEGDETEVEGEGGFRPRYRRHDDDEREDDEGDEDDREEEDDDDDDVRSIATTMPSSHGHELESVAEEDEDAVDQEEHEAVRVEQHEREGSEEELAALARVVGEGLEVEVLEALDEGQRERPLVDDEDEYMSDQERREIELRRKEDEAAAAATTHDHSEDSLLPHDVITEDLVDDHEEDAERRRERADGVGAGRPHTPEPTRAVSSSAGGPGIRRRSLASPLSQVSNHALMRGDVESTSATSPQKDDATAINQNVQEQLQRLSTQLGTVLALTTSLEAQHAAAQGTIVALEGKVASLEGLLKDAEHALRSSSPAPALPYPASSTDEHQPTTLTALLAAWKTSVEGQWGIVQEEWSAERKRLAEAREEWEARRDEWDTRKEAWDAKERQQPPSGGADVDGPKGVAGASGSSNVQNLLAEHQAAIRDLQQQYRAQQTQLNSTSSSHRHSYSHGNGDALKHTGGLVTPPSPRSQSSDSNRRYGRRRRRSSGSRASRASRSPSPERHHRRDSHTQEEEDRPRHFVDEPHPLGADEGVIASAIGAGAQKIIQAAERTLASPEPSVYSSVGSLDGKTLTSVINPGSNSSPTKRKVDLLERDGTDELDPASLFGSQAGTGDDGSSQAGKSGKQPFIPVNVQAAMGVMLLSVAAAAVMWKVTPE</sequence>
<feature type="compositionally biased region" description="Basic and acidic residues" evidence="2">
    <location>
        <begin position="1266"/>
        <end position="1283"/>
    </location>
</feature>
<dbReference type="SMART" id="SM00240">
    <property type="entry name" value="FHA"/>
    <property type="match status" value="1"/>
</dbReference>
<reference evidence="4 5" key="1">
    <citation type="journal article" date="2020" name="ISME J.">
        <title>Uncovering the hidden diversity of litter-decomposition mechanisms in mushroom-forming fungi.</title>
        <authorList>
            <person name="Floudas D."/>
            <person name="Bentzer J."/>
            <person name="Ahren D."/>
            <person name="Johansson T."/>
            <person name="Persson P."/>
            <person name="Tunlid A."/>
        </authorList>
    </citation>
    <scope>NUCLEOTIDE SEQUENCE [LARGE SCALE GENOMIC DNA]</scope>
    <source>
        <strain evidence="4 5">CBS 101986</strain>
    </source>
</reference>
<feature type="coiled-coil region" evidence="1">
    <location>
        <begin position="1003"/>
        <end position="1065"/>
    </location>
</feature>
<evidence type="ECO:0000313" key="5">
    <source>
        <dbReference type="Proteomes" id="UP000567179"/>
    </source>
</evidence>
<feature type="compositionally biased region" description="Acidic residues" evidence="2">
    <location>
        <begin position="822"/>
        <end position="835"/>
    </location>
</feature>
<feature type="region of interest" description="Disordered" evidence="2">
    <location>
        <begin position="588"/>
        <end position="647"/>
    </location>
</feature>
<feature type="compositionally biased region" description="Basic and acidic residues" evidence="2">
    <location>
        <begin position="1124"/>
        <end position="1146"/>
    </location>
</feature>
<protein>
    <recommendedName>
        <fullName evidence="3">FHA domain-containing protein</fullName>
    </recommendedName>
</protein>
<feature type="compositionally biased region" description="Polar residues" evidence="2">
    <location>
        <begin position="635"/>
        <end position="647"/>
    </location>
</feature>
<feature type="compositionally biased region" description="Basic and acidic residues" evidence="2">
    <location>
        <begin position="751"/>
        <end position="760"/>
    </location>
</feature>
<dbReference type="PROSITE" id="PS50006">
    <property type="entry name" value="FHA_DOMAIN"/>
    <property type="match status" value="1"/>
</dbReference>
<feature type="region of interest" description="Disordered" evidence="2">
    <location>
        <begin position="874"/>
        <end position="983"/>
    </location>
</feature>